<keyword evidence="2" id="KW-1133">Transmembrane helix</keyword>
<gene>
    <name evidence="3" type="ORF">SAMN05421837_102360</name>
</gene>
<dbReference type="Proteomes" id="UP000198878">
    <property type="component" value="Unassembled WGS sequence"/>
</dbReference>
<dbReference type="OrthoDB" id="3693726at2"/>
<dbReference type="RefSeq" id="WP_086673664.1">
    <property type="nucleotide sequence ID" value="NZ_FNUJ01000002.1"/>
</dbReference>
<accession>A0A1H5QCH0</accession>
<name>A0A1H5QCH0_9PSEU</name>
<evidence type="ECO:0000256" key="2">
    <source>
        <dbReference type="SAM" id="Phobius"/>
    </source>
</evidence>
<feature type="transmembrane region" description="Helical" evidence="2">
    <location>
        <begin position="77"/>
        <end position="99"/>
    </location>
</feature>
<evidence type="ECO:0000313" key="3">
    <source>
        <dbReference type="EMBL" id="SEF23699.1"/>
    </source>
</evidence>
<sequence length="173" mass="18468">MPDNELPGFLIIGLIFVVADGQVLYRGGRRYLSGPDGGEGTGSMAWMVVTVFHLVAFGVLALLSVVGPGWSGTTAALVGRLGVFLLLLAVAHALTLAVLGRRRQDAVVETHYQESDRQPEVYIQPATERPSEAYVQPVPEPALEQTTVTPVPGQSGRSPRVSPDLGNHGPYRV</sequence>
<feature type="transmembrane region" description="Helical" evidence="2">
    <location>
        <begin position="45"/>
        <end position="65"/>
    </location>
</feature>
<dbReference type="EMBL" id="FNUJ01000002">
    <property type="protein sequence ID" value="SEF23699.1"/>
    <property type="molecule type" value="Genomic_DNA"/>
</dbReference>
<protein>
    <submittedName>
        <fullName evidence="3">Uncharacterized protein</fullName>
    </submittedName>
</protein>
<keyword evidence="2" id="KW-0472">Membrane</keyword>
<dbReference type="AlphaFoldDB" id="A0A1H5QCH0"/>
<proteinExistence type="predicted"/>
<feature type="region of interest" description="Disordered" evidence="1">
    <location>
        <begin position="128"/>
        <end position="173"/>
    </location>
</feature>
<keyword evidence="2" id="KW-0812">Transmembrane</keyword>
<evidence type="ECO:0000313" key="4">
    <source>
        <dbReference type="Proteomes" id="UP000198878"/>
    </source>
</evidence>
<keyword evidence="4" id="KW-1185">Reference proteome</keyword>
<feature type="transmembrane region" description="Helical" evidence="2">
    <location>
        <begin position="6"/>
        <end position="25"/>
    </location>
</feature>
<dbReference type="STRING" id="218821.SAMN05421837_102360"/>
<organism evidence="3 4">
    <name type="scientific">Amycolatopsis pretoriensis</name>
    <dbReference type="NCBI Taxonomy" id="218821"/>
    <lineage>
        <taxon>Bacteria</taxon>
        <taxon>Bacillati</taxon>
        <taxon>Actinomycetota</taxon>
        <taxon>Actinomycetes</taxon>
        <taxon>Pseudonocardiales</taxon>
        <taxon>Pseudonocardiaceae</taxon>
        <taxon>Amycolatopsis</taxon>
    </lineage>
</organism>
<evidence type="ECO:0000256" key="1">
    <source>
        <dbReference type="SAM" id="MobiDB-lite"/>
    </source>
</evidence>
<reference evidence="4" key="1">
    <citation type="submission" date="2016-10" db="EMBL/GenBank/DDBJ databases">
        <authorList>
            <person name="Varghese N."/>
            <person name="Submissions S."/>
        </authorList>
    </citation>
    <scope>NUCLEOTIDE SEQUENCE [LARGE SCALE GENOMIC DNA]</scope>
    <source>
        <strain evidence="4">DSM 44654</strain>
    </source>
</reference>